<dbReference type="RefSeq" id="WP_232463028.1">
    <property type="nucleotide sequence ID" value="NZ_CP196982.1"/>
</dbReference>
<dbReference type="Pfam" id="PF13827">
    <property type="entry name" value="DUF4189"/>
    <property type="match status" value="1"/>
</dbReference>
<evidence type="ECO:0000259" key="1">
    <source>
        <dbReference type="Pfam" id="PF13827"/>
    </source>
</evidence>
<evidence type="ECO:0000313" key="3">
    <source>
        <dbReference type="Proteomes" id="UP001290894"/>
    </source>
</evidence>
<protein>
    <submittedName>
        <fullName evidence="2">DUF4189 domain-containing protein</fullName>
    </submittedName>
</protein>
<evidence type="ECO:0000313" key="2">
    <source>
        <dbReference type="EMBL" id="MDZ7514351.1"/>
    </source>
</evidence>
<accession>A0ABU5MNW8</accession>
<organism evidence="2 3">
    <name type="scientific">Stenotrophomonas muris</name>
    <dbReference type="NCBI Taxonomy" id="2963283"/>
    <lineage>
        <taxon>Bacteria</taxon>
        <taxon>Pseudomonadati</taxon>
        <taxon>Pseudomonadota</taxon>
        <taxon>Gammaproteobacteria</taxon>
        <taxon>Lysobacterales</taxon>
        <taxon>Lysobacteraceae</taxon>
        <taxon>Stenotrophomonas</taxon>
    </lineage>
</organism>
<name>A0ABU5MNW8_9GAMM</name>
<reference evidence="2 3" key="1">
    <citation type="submission" date="2023-12" db="EMBL/GenBank/DDBJ databases">
        <title>'Antibacterial potential of Stenotrophomonas maltophilia cystic fibrosis isolates' (manuscript under preparation).</title>
        <authorList>
            <person name="Crisan C.V."/>
            <person name="Pettis M."/>
            <person name="Goldberg J.B."/>
        </authorList>
    </citation>
    <scope>NUCLEOTIDE SEQUENCE [LARGE SCALE GENOMIC DNA]</scope>
    <source>
        <strain evidence="2 3">CCV155</strain>
    </source>
</reference>
<comment type="caution">
    <text evidence="2">The sequence shown here is derived from an EMBL/GenBank/DDBJ whole genome shotgun (WGS) entry which is preliminary data.</text>
</comment>
<proteinExistence type="predicted"/>
<keyword evidence="3" id="KW-1185">Reference proteome</keyword>
<sequence>MIQRPYSVAMLRKVIMVLAIGCIALLSVPLVASAEGRCPPGSYPIGGQGVGGCAPIASGGGAPQEARPTGRWIKTWGAIATSSTGEVGVAIEKLSKSDAAKEAVSQCVKLGGRDCKMAQAYKNQCIALISPTTSERGGSVISSAETEQVATQLAMKTCTTRGSAGCSKLYSACTKPLFESF</sequence>
<dbReference type="InterPro" id="IPR025240">
    <property type="entry name" value="DUF4189"/>
</dbReference>
<feature type="domain" description="DUF4189" evidence="1">
    <location>
        <begin position="76"/>
        <end position="173"/>
    </location>
</feature>
<gene>
    <name evidence="2" type="ORF">U5F72_21350</name>
</gene>
<dbReference type="EMBL" id="JAXUAC010000081">
    <property type="protein sequence ID" value="MDZ7514351.1"/>
    <property type="molecule type" value="Genomic_DNA"/>
</dbReference>
<dbReference type="Proteomes" id="UP001290894">
    <property type="component" value="Unassembled WGS sequence"/>
</dbReference>